<dbReference type="InterPro" id="IPR003778">
    <property type="entry name" value="CT_A_B"/>
</dbReference>
<evidence type="ECO:0000313" key="6">
    <source>
        <dbReference type="EMBL" id="ABY24847.1"/>
    </source>
</evidence>
<dbReference type="Pfam" id="PF02626">
    <property type="entry name" value="CT_A_B"/>
    <property type="match status" value="1"/>
</dbReference>
<feature type="region of interest" description="Disordered" evidence="4">
    <location>
        <begin position="1"/>
        <end position="36"/>
    </location>
</feature>
<dbReference type="HOGENOM" id="CLU_028967_4_0_11"/>
<dbReference type="AlphaFoldDB" id="A9WUH6"/>
<evidence type="ECO:0000256" key="3">
    <source>
        <dbReference type="ARBA" id="ARBA00022840"/>
    </source>
</evidence>
<proteinExistence type="predicted"/>
<feature type="compositionally biased region" description="Polar residues" evidence="4">
    <location>
        <begin position="15"/>
        <end position="26"/>
    </location>
</feature>
<sequence length="148" mass="15769">MGPAPLQAGDVISSGEPNSTVVTGSSLFRDPPMPDRPISLRITPGPRLDWFAPGSWQALARKSWTVTADSNRIGVRLSGQPLKFARHDQLPSEGMVTGALQVPPSGLPTIFLADRPVTGGYPVIAVVRHTDLNLLAQAGPGQQIRFLI</sequence>
<dbReference type="PANTHER" id="PTHR43309:SF3">
    <property type="entry name" value="5-OXOPROLINASE SUBUNIT C"/>
    <property type="match status" value="1"/>
</dbReference>
<dbReference type="STRING" id="288705.RSal33209_3129"/>
<gene>
    <name evidence="6" type="ordered locus">RSal33209_3129</name>
</gene>
<dbReference type="InterPro" id="IPR052708">
    <property type="entry name" value="PxpC"/>
</dbReference>
<dbReference type="KEGG" id="rsa:RSal33209_3129"/>
<dbReference type="eggNOG" id="COG1984">
    <property type="taxonomic scope" value="Bacteria"/>
</dbReference>
<evidence type="ECO:0000256" key="4">
    <source>
        <dbReference type="SAM" id="MobiDB-lite"/>
    </source>
</evidence>
<dbReference type="GO" id="GO:0016787">
    <property type="term" value="F:hydrolase activity"/>
    <property type="evidence" value="ECO:0007669"/>
    <property type="project" value="UniProtKB-KW"/>
</dbReference>
<accession>A9WUH6</accession>
<keyword evidence="2 6" id="KW-0378">Hydrolase</keyword>
<feature type="domain" description="Carboxyltransferase" evidence="5">
    <location>
        <begin position="1"/>
        <end position="147"/>
    </location>
</feature>
<organism evidence="6 7">
    <name type="scientific">Renibacterium salmoninarum (strain ATCC 33209 / DSM 20767 / JCM 11484 / NBRC 15589 / NCIMB 2235)</name>
    <dbReference type="NCBI Taxonomy" id="288705"/>
    <lineage>
        <taxon>Bacteria</taxon>
        <taxon>Bacillati</taxon>
        <taxon>Actinomycetota</taxon>
        <taxon>Actinomycetes</taxon>
        <taxon>Micrococcales</taxon>
        <taxon>Micrococcaceae</taxon>
        <taxon>Renibacterium</taxon>
    </lineage>
</organism>
<dbReference type="SMART" id="SM00797">
    <property type="entry name" value="AHS2"/>
    <property type="match status" value="1"/>
</dbReference>
<name>A9WUH6_RENSM</name>
<keyword evidence="7" id="KW-1185">Reference proteome</keyword>
<evidence type="ECO:0000259" key="5">
    <source>
        <dbReference type="SMART" id="SM00797"/>
    </source>
</evidence>
<evidence type="ECO:0000313" key="7">
    <source>
        <dbReference type="Proteomes" id="UP000002007"/>
    </source>
</evidence>
<evidence type="ECO:0000256" key="2">
    <source>
        <dbReference type="ARBA" id="ARBA00022801"/>
    </source>
</evidence>
<keyword evidence="1" id="KW-0547">Nucleotide-binding</keyword>
<keyword evidence="3" id="KW-0067">ATP-binding</keyword>
<dbReference type="Gene3D" id="2.40.100.10">
    <property type="entry name" value="Cyclophilin-like"/>
    <property type="match status" value="1"/>
</dbReference>
<reference evidence="7" key="1">
    <citation type="journal article" date="2008" name="J. Bacteriol.">
        <title>Genome sequence of the fish pathogen Renibacterium salmoninarum suggests reductive evolution away from an environmental Arthrobacter ancestor.</title>
        <authorList>
            <person name="Wiens G.D."/>
            <person name="Rockey D.D."/>
            <person name="Wu Z."/>
            <person name="Chang J."/>
            <person name="Levy R."/>
            <person name="Crane S."/>
            <person name="Chen D.S."/>
            <person name="Capri G.R."/>
            <person name="Burnett J.R."/>
            <person name="Sudheesh P.S."/>
            <person name="Schipma M.J."/>
            <person name="Burd H."/>
            <person name="Bhattacharyya A."/>
            <person name="Rhodes L.D."/>
            <person name="Kaul R."/>
            <person name="Strom M.S."/>
        </authorList>
    </citation>
    <scope>NUCLEOTIDE SEQUENCE [LARGE SCALE GENOMIC DNA]</scope>
    <source>
        <strain evidence="7">ATCC 33209 / DSM 20767 / JCM 11484 / NBRC 15589 / NCIMB 2235</strain>
    </source>
</reference>
<protein>
    <submittedName>
        <fullName evidence="6">Allophanate hydrolase subunit 2</fullName>
    </submittedName>
</protein>
<dbReference type="SUPFAM" id="SSF50891">
    <property type="entry name" value="Cyclophilin-like"/>
    <property type="match status" value="1"/>
</dbReference>
<evidence type="ECO:0000256" key="1">
    <source>
        <dbReference type="ARBA" id="ARBA00022741"/>
    </source>
</evidence>
<dbReference type="PANTHER" id="PTHR43309">
    <property type="entry name" value="5-OXOPROLINASE SUBUNIT C"/>
    <property type="match status" value="1"/>
</dbReference>
<dbReference type="EMBL" id="CP000910">
    <property type="protein sequence ID" value="ABY24847.1"/>
    <property type="molecule type" value="Genomic_DNA"/>
</dbReference>
<dbReference type="InterPro" id="IPR029000">
    <property type="entry name" value="Cyclophilin-like_dom_sf"/>
</dbReference>
<dbReference type="GO" id="GO:0005524">
    <property type="term" value="F:ATP binding"/>
    <property type="evidence" value="ECO:0007669"/>
    <property type="project" value="UniProtKB-KW"/>
</dbReference>
<dbReference type="Proteomes" id="UP000002007">
    <property type="component" value="Chromosome"/>
</dbReference>